<accession>A0ABY4ELT5</accession>
<feature type="transmembrane region" description="Helical" evidence="6">
    <location>
        <begin position="150"/>
        <end position="172"/>
    </location>
</feature>
<proteinExistence type="predicted"/>
<evidence type="ECO:0000256" key="3">
    <source>
        <dbReference type="ARBA" id="ARBA00022692"/>
    </source>
</evidence>
<reference evidence="7 8" key="1">
    <citation type="submission" date="2022-04" db="EMBL/GenBank/DDBJ databases">
        <title>Halobacillus sp. isolated from saltern.</title>
        <authorList>
            <person name="Won M."/>
            <person name="Lee C.-M."/>
            <person name="Woen H.-Y."/>
            <person name="Kwon S.-W."/>
        </authorList>
    </citation>
    <scope>NUCLEOTIDE SEQUENCE [LARGE SCALE GENOMIC DNA]</scope>
    <source>
        <strain evidence="7 8">SSBR10-3</strain>
    </source>
</reference>
<dbReference type="RefSeq" id="WP_244712124.1">
    <property type="nucleotide sequence ID" value="NZ_CP095073.1"/>
</dbReference>
<dbReference type="PANTHER" id="PTHR30250:SF11">
    <property type="entry name" value="O-ANTIGEN TRANSPORTER-RELATED"/>
    <property type="match status" value="1"/>
</dbReference>
<dbReference type="Pfam" id="PF01943">
    <property type="entry name" value="Polysacc_synt"/>
    <property type="match status" value="1"/>
</dbReference>
<keyword evidence="4 6" id="KW-1133">Transmembrane helix</keyword>
<feature type="transmembrane region" description="Helical" evidence="6">
    <location>
        <begin position="357"/>
        <end position="377"/>
    </location>
</feature>
<feature type="transmembrane region" description="Helical" evidence="6">
    <location>
        <begin position="416"/>
        <end position="434"/>
    </location>
</feature>
<feature type="transmembrane region" description="Helical" evidence="6">
    <location>
        <begin position="178"/>
        <end position="196"/>
    </location>
</feature>
<dbReference type="InterPro" id="IPR002797">
    <property type="entry name" value="Polysacc_synth"/>
</dbReference>
<feature type="transmembrane region" description="Helical" evidence="6">
    <location>
        <begin position="114"/>
        <end position="138"/>
    </location>
</feature>
<evidence type="ECO:0000256" key="6">
    <source>
        <dbReference type="SAM" id="Phobius"/>
    </source>
</evidence>
<dbReference type="PANTHER" id="PTHR30250">
    <property type="entry name" value="PST FAMILY PREDICTED COLANIC ACID TRANSPORTER"/>
    <property type="match status" value="1"/>
</dbReference>
<feature type="transmembrane region" description="Helical" evidence="6">
    <location>
        <begin position="323"/>
        <end position="345"/>
    </location>
</feature>
<keyword evidence="5 6" id="KW-0472">Membrane</keyword>
<protein>
    <submittedName>
        <fullName evidence="7">Oligosaccharide flippase family protein</fullName>
    </submittedName>
</protein>
<feature type="transmembrane region" description="Helical" evidence="6">
    <location>
        <begin position="90"/>
        <end position="108"/>
    </location>
</feature>
<evidence type="ECO:0000256" key="2">
    <source>
        <dbReference type="ARBA" id="ARBA00022475"/>
    </source>
</evidence>
<feature type="transmembrane region" description="Helical" evidence="6">
    <location>
        <begin position="43"/>
        <end position="69"/>
    </location>
</feature>
<feature type="transmembrane region" description="Helical" evidence="6">
    <location>
        <begin position="217"/>
        <end position="236"/>
    </location>
</feature>
<evidence type="ECO:0000256" key="1">
    <source>
        <dbReference type="ARBA" id="ARBA00004651"/>
    </source>
</evidence>
<dbReference type="Proteomes" id="UP000831787">
    <property type="component" value="Chromosome"/>
</dbReference>
<feature type="transmembrane region" description="Helical" evidence="6">
    <location>
        <begin position="440"/>
        <end position="459"/>
    </location>
</feature>
<gene>
    <name evidence="7" type="ORF">MUN89_05570</name>
</gene>
<organism evidence="7 8">
    <name type="scientific">Halobacillus salinarum</name>
    <dbReference type="NCBI Taxonomy" id="2932257"/>
    <lineage>
        <taxon>Bacteria</taxon>
        <taxon>Bacillati</taxon>
        <taxon>Bacillota</taxon>
        <taxon>Bacilli</taxon>
        <taxon>Bacillales</taxon>
        <taxon>Bacillaceae</taxon>
        <taxon>Halobacillus</taxon>
    </lineage>
</organism>
<evidence type="ECO:0000313" key="7">
    <source>
        <dbReference type="EMBL" id="UOQ45415.1"/>
    </source>
</evidence>
<feature type="transmembrane region" description="Helical" evidence="6">
    <location>
        <begin position="256"/>
        <end position="277"/>
    </location>
</feature>
<evidence type="ECO:0000256" key="5">
    <source>
        <dbReference type="ARBA" id="ARBA00023136"/>
    </source>
</evidence>
<keyword evidence="2" id="KW-1003">Cell membrane</keyword>
<feature type="transmembrane region" description="Helical" evidence="6">
    <location>
        <begin position="12"/>
        <end position="37"/>
    </location>
</feature>
<evidence type="ECO:0000256" key="4">
    <source>
        <dbReference type="ARBA" id="ARBA00022989"/>
    </source>
</evidence>
<comment type="subcellular location">
    <subcellularLocation>
        <location evidence="1">Cell membrane</location>
        <topology evidence="1">Multi-pass membrane protein</topology>
    </subcellularLocation>
</comment>
<name>A0ABY4ELT5_9BACI</name>
<feature type="transmembrane region" description="Helical" evidence="6">
    <location>
        <begin position="289"/>
        <end position="311"/>
    </location>
</feature>
<keyword evidence="8" id="KW-1185">Reference proteome</keyword>
<keyword evidence="3 6" id="KW-0812">Transmembrane</keyword>
<feature type="transmembrane region" description="Helical" evidence="6">
    <location>
        <begin position="383"/>
        <end position="404"/>
    </location>
</feature>
<dbReference type="EMBL" id="CP095073">
    <property type="protein sequence ID" value="UOQ45415.1"/>
    <property type="molecule type" value="Genomic_DNA"/>
</dbReference>
<dbReference type="InterPro" id="IPR050833">
    <property type="entry name" value="Poly_Biosynth_Transport"/>
</dbReference>
<evidence type="ECO:0000313" key="8">
    <source>
        <dbReference type="Proteomes" id="UP000831787"/>
    </source>
</evidence>
<sequence length="487" mass="53748">MGKKEKNSIARNIFHLFYSTAVSSALNATALITLAYYLQSFHYGMFSVSLAFAMIMGYFTDAGLSEIVLREGSKKVDTSILISSYIKMRTGLLAATFLIGFIVIQLLYADHIQLVQIAYCLIIPMVTGIAMQSVGITFFQLKEKMQFVGLIRIVSAGCLVITIVLGMLLNFQPVLVCFLYGASYFAAGALAIYLVAKNVPIRWKTPFHKGLLQNLGSFTIGGLLFVMLPHLGPLILEKTINFTGVGLFAVAYRIPQALQQVPFIVAGAYYPVLFKAFNSNRLRDHLKYNLTLIKLMALVGMTMTIPFFYLSEFIIKLLFGAEWLAAALPLKILSLMLTLQAINIALADGLTTKSLQIFRTSVQAVSIIIGIFLYVYLSKSFGVTGAAVAGVTIEAVSLIGFWACNPDRWVLAKKVIVPYTLFLTLSFLSINYLLHSVPMLAAVCHLIILVLVLILDPELNKKGKTILKKFKVSRKLSQRAKEAENGL</sequence>